<dbReference type="InterPro" id="IPR003607">
    <property type="entry name" value="HD/PDEase_dom"/>
</dbReference>
<organism evidence="1 2">
    <name type="scientific">Kwoniella dendrophila CBS 6074</name>
    <dbReference type="NCBI Taxonomy" id="1295534"/>
    <lineage>
        <taxon>Eukaryota</taxon>
        <taxon>Fungi</taxon>
        <taxon>Dikarya</taxon>
        <taxon>Basidiomycota</taxon>
        <taxon>Agaricomycotina</taxon>
        <taxon>Tremellomycetes</taxon>
        <taxon>Tremellales</taxon>
        <taxon>Cryptococcaceae</taxon>
        <taxon>Kwoniella</taxon>
    </lineage>
</organism>
<protein>
    <recommendedName>
        <fullName evidence="3">HD/PDEase domain-containing protein</fullName>
    </recommendedName>
</protein>
<dbReference type="EMBL" id="CP144100">
    <property type="protein sequence ID" value="WWC88203.1"/>
    <property type="molecule type" value="Genomic_DNA"/>
</dbReference>
<dbReference type="SUPFAM" id="SSF109604">
    <property type="entry name" value="HD-domain/PDEase-like"/>
    <property type="match status" value="1"/>
</dbReference>
<dbReference type="Proteomes" id="UP001355207">
    <property type="component" value="Chromosome 3"/>
</dbReference>
<evidence type="ECO:0008006" key="3">
    <source>
        <dbReference type="Google" id="ProtNLM"/>
    </source>
</evidence>
<name>A0AAX4JTI4_9TREE</name>
<keyword evidence="2" id="KW-1185">Reference proteome</keyword>
<reference evidence="1 2" key="1">
    <citation type="submission" date="2024-01" db="EMBL/GenBank/DDBJ databases">
        <title>Comparative genomics of Cryptococcus and Kwoniella reveals pathogenesis evolution and contrasting modes of karyotype evolution via chromosome fusion or intercentromeric recombination.</title>
        <authorList>
            <person name="Coelho M.A."/>
            <person name="David-Palma M."/>
            <person name="Shea T."/>
            <person name="Bowers K."/>
            <person name="McGinley-Smith S."/>
            <person name="Mohammad A.W."/>
            <person name="Gnirke A."/>
            <person name="Yurkov A.M."/>
            <person name="Nowrousian M."/>
            <person name="Sun S."/>
            <person name="Cuomo C.A."/>
            <person name="Heitman J."/>
        </authorList>
    </citation>
    <scope>NUCLEOTIDE SEQUENCE [LARGE SCALE GENOMIC DNA]</scope>
    <source>
        <strain evidence="1 2">CBS 6074</strain>
    </source>
</reference>
<evidence type="ECO:0000313" key="2">
    <source>
        <dbReference type="Proteomes" id="UP001355207"/>
    </source>
</evidence>
<gene>
    <name evidence="1" type="ORF">L201_003108</name>
</gene>
<proteinExistence type="predicted"/>
<dbReference type="CDD" id="cd00077">
    <property type="entry name" value="HDc"/>
    <property type="match status" value="1"/>
</dbReference>
<evidence type="ECO:0000313" key="1">
    <source>
        <dbReference type="EMBL" id="WWC88203.1"/>
    </source>
</evidence>
<accession>A0AAX4JTI4</accession>
<dbReference type="AlphaFoldDB" id="A0AAX4JTI4"/>
<dbReference type="RefSeq" id="XP_066074966.1">
    <property type="nucleotide sequence ID" value="XM_066218869.1"/>
</dbReference>
<sequence>MTVSDHSYEDLLKKAENFVRDHMAGYDPSHDWPHVDRVRRVAIRIAKTLEPQPDMLVVELAALFHDLDDKYRTESSPTLSDLLSPFLSHPCLTSNQAELILKIIPNISYTSEIKSRSKNQWTWQDECKELFAVQDSDRLDAIGSIGIMRCSAFSCKINRKLLHDNEDDGHGAEDHFEEKLLKIRDRMKTPFGREEAERRHQTMVSFLESLQKEKELLQ</sequence>
<dbReference type="Gene3D" id="1.10.3210.50">
    <property type="match status" value="1"/>
</dbReference>
<dbReference type="PANTHER" id="PTHR33594:SF1">
    <property type="entry name" value="HD_PDEASE DOMAIN-CONTAINING PROTEIN"/>
    <property type="match status" value="1"/>
</dbReference>
<dbReference type="GeneID" id="91093779"/>
<dbReference type="PANTHER" id="PTHR33594">
    <property type="entry name" value="SUPERFAMILY HYDROLASE, PUTATIVE (AFU_ORTHOLOGUE AFUA_1G03035)-RELATED"/>
    <property type="match status" value="1"/>
</dbReference>